<dbReference type="Proteomes" id="UP000192678">
    <property type="component" value="Unassembled WGS sequence"/>
</dbReference>
<dbReference type="OrthoDB" id="1441145at2"/>
<protein>
    <submittedName>
        <fullName evidence="1">Uncharacterized protein</fullName>
    </submittedName>
</protein>
<dbReference type="STRING" id="475255.SAMN04488101_106158"/>
<dbReference type="AlphaFoldDB" id="A0A1W2DBX0"/>
<gene>
    <name evidence="1" type="ORF">SAMN04488101_106158</name>
</gene>
<evidence type="ECO:0000313" key="1">
    <source>
        <dbReference type="EMBL" id="SMC94965.1"/>
    </source>
</evidence>
<dbReference type="RefSeq" id="WP_144009493.1">
    <property type="nucleotide sequence ID" value="NZ_FWYB01000006.1"/>
</dbReference>
<evidence type="ECO:0000313" key="2">
    <source>
        <dbReference type="Proteomes" id="UP000192678"/>
    </source>
</evidence>
<proteinExistence type="predicted"/>
<dbReference type="EMBL" id="FWYB01000006">
    <property type="protein sequence ID" value="SMC94965.1"/>
    <property type="molecule type" value="Genomic_DNA"/>
</dbReference>
<reference evidence="1 2" key="1">
    <citation type="submission" date="2017-04" db="EMBL/GenBank/DDBJ databases">
        <authorList>
            <person name="Afonso C.L."/>
            <person name="Miller P.J."/>
            <person name="Scott M.A."/>
            <person name="Spackman E."/>
            <person name="Goraichik I."/>
            <person name="Dimitrov K.M."/>
            <person name="Suarez D.L."/>
            <person name="Swayne D.E."/>
        </authorList>
    </citation>
    <scope>NUCLEOTIDE SEQUENCE [LARGE SCALE GENOMIC DNA]</scope>
    <source>
        <strain evidence="1 2">DSM 19625</strain>
    </source>
</reference>
<accession>A0A1W2DBX0</accession>
<name>A0A1W2DBX0_9SPHI</name>
<organism evidence="1 2">
    <name type="scientific">Pedobacter nyackensis</name>
    <dbReference type="NCBI Taxonomy" id="475255"/>
    <lineage>
        <taxon>Bacteria</taxon>
        <taxon>Pseudomonadati</taxon>
        <taxon>Bacteroidota</taxon>
        <taxon>Sphingobacteriia</taxon>
        <taxon>Sphingobacteriales</taxon>
        <taxon>Sphingobacteriaceae</taxon>
        <taxon>Pedobacter</taxon>
    </lineage>
</organism>
<keyword evidence="2" id="KW-1185">Reference proteome</keyword>
<sequence>MMKSKHDISEHILQDLNKVKTWTSDLEFYKSECSFLHKLLDNYFNRLTTPRHIDSLKHIEHELVMLEEERHAIDKQLGSYMSKVKSTAEAMDDDEQKDLEERYGKLWPLMEELTQKTRNVKKEIYAIIEKVIEEDELYDV</sequence>